<evidence type="ECO:0000256" key="1">
    <source>
        <dbReference type="SAM" id="MobiDB-lite"/>
    </source>
</evidence>
<organism evidence="2 3">
    <name type="scientific">Teichococcus coralli</name>
    <dbReference type="NCBI Taxonomy" id="2545983"/>
    <lineage>
        <taxon>Bacteria</taxon>
        <taxon>Pseudomonadati</taxon>
        <taxon>Pseudomonadota</taxon>
        <taxon>Alphaproteobacteria</taxon>
        <taxon>Acetobacterales</taxon>
        <taxon>Roseomonadaceae</taxon>
        <taxon>Roseomonas</taxon>
    </lineage>
</organism>
<keyword evidence="3" id="KW-1185">Reference proteome</keyword>
<name>A0A845BP03_9PROT</name>
<sequence>MHRDTVLIFARAPRLGAVKRRLARGIGAMAALRFYRTQLAAVAREVARDGRWDVHLATTPPGARACWPMRLPCVPQGQGDLGARLDRTTRAHRGRVVVIGSDIPGITAGDIRAAFRALGRADAVFGPAEDGGYWLVGLSAQRPCRPFREVRWSTEHALADTLANFVGRRVALLRTLRDVDTAEDLAAIAATAPPPPGLPRLASGRPAGKKALRKAQRARR</sequence>
<dbReference type="PANTHER" id="PTHR36529">
    <property type="entry name" value="SLL1095 PROTEIN"/>
    <property type="match status" value="1"/>
</dbReference>
<dbReference type="EMBL" id="SNVJ01000018">
    <property type="protein sequence ID" value="MXP65129.1"/>
    <property type="molecule type" value="Genomic_DNA"/>
</dbReference>
<dbReference type="InterPro" id="IPR018641">
    <property type="entry name" value="Trfase_1_rSAM/seldom-assoc"/>
</dbReference>
<dbReference type="SUPFAM" id="SSF53448">
    <property type="entry name" value="Nucleotide-diphospho-sugar transferases"/>
    <property type="match status" value="1"/>
</dbReference>
<dbReference type="Proteomes" id="UP000460715">
    <property type="component" value="Unassembled WGS sequence"/>
</dbReference>
<dbReference type="AlphaFoldDB" id="A0A845BP03"/>
<evidence type="ECO:0000313" key="3">
    <source>
        <dbReference type="Proteomes" id="UP000460715"/>
    </source>
</evidence>
<dbReference type="NCBIfam" id="TIGR04282">
    <property type="entry name" value="glyco_like_cofC"/>
    <property type="match status" value="1"/>
</dbReference>
<comment type="caution">
    <text evidence="2">The sequence shown here is derived from an EMBL/GenBank/DDBJ whole genome shotgun (WGS) entry which is preliminary data.</text>
</comment>
<evidence type="ECO:0000313" key="2">
    <source>
        <dbReference type="EMBL" id="MXP65129.1"/>
    </source>
</evidence>
<dbReference type="GO" id="GO:0016740">
    <property type="term" value="F:transferase activity"/>
    <property type="evidence" value="ECO:0007669"/>
    <property type="project" value="UniProtKB-KW"/>
</dbReference>
<dbReference type="Pfam" id="PF09837">
    <property type="entry name" value="DUF2064"/>
    <property type="match status" value="1"/>
</dbReference>
<accession>A0A845BP03</accession>
<reference evidence="2 3" key="1">
    <citation type="submission" date="2019-03" db="EMBL/GenBank/DDBJ databases">
        <title>Roseomonas sp. a novel Roseomonas species isolated from Sea whip Gorgonian.</title>
        <authorList>
            <person name="Li F."/>
            <person name="Pan X."/>
            <person name="Huang S."/>
            <person name="Li Z."/>
            <person name="Meng B."/>
        </authorList>
    </citation>
    <scope>NUCLEOTIDE SEQUENCE [LARGE SCALE GENOMIC DNA]</scope>
    <source>
        <strain evidence="2 3">M0104</strain>
    </source>
</reference>
<feature type="region of interest" description="Disordered" evidence="1">
    <location>
        <begin position="188"/>
        <end position="220"/>
    </location>
</feature>
<dbReference type="RefSeq" id="WP_160938539.1">
    <property type="nucleotide sequence ID" value="NZ_SNVJ01000018.1"/>
</dbReference>
<feature type="compositionally biased region" description="Basic residues" evidence="1">
    <location>
        <begin position="207"/>
        <end position="220"/>
    </location>
</feature>
<dbReference type="OrthoDB" id="9798250at2"/>
<dbReference type="InterPro" id="IPR029044">
    <property type="entry name" value="Nucleotide-diphossugar_trans"/>
</dbReference>
<dbReference type="Gene3D" id="3.90.550.10">
    <property type="entry name" value="Spore Coat Polysaccharide Biosynthesis Protein SpsA, Chain A"/>
    <property type="match status" value="1"/>
</dbReference>
<protein>
    <submittedName>
        <fullName evidence="2">Glycosyltransferase</fullName>
    </submittedName>
</protein>
<gene>
    <name evidence="2" type="ORF">E0493_17420</name>
</gene>
<proteinExistence type="predicted"/>
<dbReference type="PANTHER" id="PTHR36529:SF1">
    <property type="entry name" value="GLYCOSYLTRANSFERASE"/>
    <property type="match status" value="1"/>
</dbReference>
<keyword evidence="2" id="KW-0808">Transferase</keyword>